<dbReference type="Gene3D" id="1.10.10.10">
    <property type="entry name" value="Winged helix-like DNA-binding domain superfamily/Winged helix DNA-binding domain"/>
    <property type="match status" value="3"/>
</dbReference>
<comment type="subcellular location">
    <subcellularLocation>
        <location evidence="1 5">Cytoplasm</location>
    </subcellularLocation>
</comment>
<keyword evidence="4 5" id="KW-0963">Cytoplasm</keyword>
<dbReference type="InterPro" id="IPR053925">
    <property type="entry name" value="RecX_HTH_3rd"/>
</dbReference>
<dbReference type="Pfam" id="PF02631">
    <property type="entry name" value="RecX_HTH2"/>
    <property type="match status" value="1"/>
</dbReference>
<gene>
    <name evidence="5" type="primary">recX</name>
    <name evidence="8" type="ORF">ADH67_08230</name>
</gene>
<proteinExistence type="inferred from homology"/>
<comment type="caution">
    <text evidence="8">The sequence shown here is derived from an EMBL/GenBank/DDBJ whole genome shotgun (WGS) entry which is preliminary data.</text>
</comment>
<organism evidence="8 9">
    <name type="scientific">Turicimonas muris</name>
    <dbReference type="NCBI Taxonomy" id="1796652"/>
    <lineage>
        <taxon>Bacteria</taxon>
        <taxon>Pseudomonadati</taxon>
        <taxon>Pseudomonadota</taxon>
        <taxon>Betaproteobacteria</taxon>
        <taxon>Burkholderiales</taxon>
        <taxon>Sutterellaceae</taxon>
        <taxon>Turicimonas</taxon>
    </lineage>
</organism>
<name>A0A227KIR3_9BURK</name>
<keyword evidence="9" id="KW-1185">Reference proteome</keyword>
<feature type="domain" description="RecX third three-helical" evidence="7">
    <location>
        <begin position="104"/>
        <end position="149"/>
    </location>
</feature>
<sequence>MLDDDDRVRLIKQKAVALLAVRERSRFILRNKLKEKFSELEDLPIIDACLDELEGKGYLSDERFARASLVTKASRFGDQRLKWELRCQGVNSETINSVMEEFEESEFERAKTLWERKFGEVPEDQKERARQFRFLASRGFSFKTINQIIKGDGDDFD</sequence>
<feature type="domain" description="RecX second three-helical" evidence="6">
    <location>
        <begin position="60"/>
        <end position="99"/>
    </location>
</feature>
<accession>A0A227KIR3</accession>
<dbReference type="PANTHER" id="PTHR33602">
    <property type="entry name" value="REGULATORY PROTEIN RECX FAMILY PROTEIN"/>
    <property type="match status" value="1"/>
</dbReference>
<evidence type="ECO:0000313" key="8">
    <source>
        <dbReference type="EMBL" id="OXE47755.1"/>
    </source>
</evidence>
<comment type="function">
    <text evidence="5">Modulates RecA activity.</text>
</comment>
<protein>
    <recommendedName>
        <fullName evidence="3 5">Regulatory protein RecX</fullName>
    </recommendedName>
</protein>
<reference evidence="9" key="1">
    <citation type="submission" date="2017-05" db="EMBL/GenBank/DDBJ databases">
        <title>Improved OligoMM genomes.</title>
        <authorList>
            <person name="Garzetti D."/>
        </authorList>
    </citation>
    <scope>NUCLEOTIDE SEQUENCE [LARGE SCALE GENOMIC DNA]</scope>
    <source>
        <strain evidence="9">YL45</strain>
    </source>
</reference>
<dbReference type="HAMAP" id="MF_01114">
    <property type="entry name" value="RecX"/>
    <property type="match status" value="1"/>
</dbReference>
<evidence type="ECO:0000256" key="4">
    <source>
        <dbReference type="ARBA" id="ARBA00022490"/>
    </source>
</evidence>
<dbReference type="GeneID" id="78362791"/>
<evidence type="ECO:0000256" key="3">
    <source>
        <dbReference type="ARBA" id="ARBA00018111"/>
    </source>
</evidence>
<dbReference type="GO" id="GO:0005737">
    <property type="term" value="C:cytoplasm"/>
    <property type="evidence" value="ECO:0007669"/>
    <property type="project" value="UniProtKB-SubCell"/>
</dbReference>
<dbReference type="NCBIfam" id="NF001055">
    <property type="entry name" value="PRK00117.2-5"/>
    <property type="match status" value="1"/>
</dbReference>
<dbReference type="InterPro" id="IPR003783">
    <property type="entry name" value="Regulatory_RecX"/>
</dbReference>
<evidence type="ECO:0000256" key="5">
    <source>
        <dbReference type="HAMAP-Rule" id="MF_01114"/>
    </source>
</evidence>
<evidence type="ECO:0000259" key="6">
    <source>
        <dbReference type="Pfam" id="PF02631"/>
    </source>
</evidence>
<dbReference type="Proteomes" id="UP000214610">
    <property type="component" value="Unassembled WGS sequence"/>
</dbReference>
<dbReference type="PANTHER" id="PTHR33602:SF1">
    <property type="entry name" value="REGULATORY PROTEIN RECX FAMILY PROTEIN"/>
    <property type="match status" value="1"/>
</dbReference>
<evidence type="ECO:0000256" key="2">
    <source>
        <dbReference type="ARBA" id="ARBA00009695"/>
    </source>
</evidence>
<evidence type="ECO:0000256" key="1">
    <source>
        <dbReference type="ARBA" id="ARBA00004496"/>
    </source>
</evidence>
<dbReference type="InterPro" id="IPR036388">
    <property type="entry name" value="WH-like_DNA-bd_sf"/>
</dbReference>
<dbReference type="GO" id="GO:0006282">
    <property type="term" value="P:regulation of DNA repair"/>
    <property type="evidence" value="ECO:0007669"/>
    <property type="project" value="UniProtKB-UniRule"/>
</dbReference>
<dbReference type="Pfam" id="PF21981">
    <property type="entry name" value="RecX_HTH3"/>
    <property type="match status" value="1"/>
</dbReference>
<dbReference type="AlphaFoldDB" id="A0A227KIR3"/>
<dbReference type="EMBL" id="NHMP01000004">
    <property type="protein sequence ID" value="OXE47755.1"/>
    <property type="molecule type" value="Genomic_DNA"/>
</dbReference>
<evidence type="ECO:0000313" key="9">
    <source>
        <dbReference type="Proteomes" id="UP000214610"/>
    </source>
</evidence>
<dbReference type="RefSeq" id="WP_066595298.1">
    <property type="nucleotide sequence ID" value="NZ_CAJTBZ010000007.1"/>
</dbReference>
<evidence type="ECO:0000259" key="7">
    <source>
        <dbReference type="Pfam" id="PF21981"/>
    </source>
</evidence>
<dbReference type="InterPro" id="IPR053924">
    <property type="entry name" value="RecX_HTH_2nd"/>
</dbReference>
<comment type="similarity">
    <text evidence="2 5">Belongs to the RecX family.</text>
</comment>